<gene>
    <name evidence="2" type="ORF">SAMN05216276_11144</name>
</gene>
<keyword evidence="3" id="KW-1185">Reference proteome</keyword>
<feature type="transmembrane region" description="Helical" evidence="1">
    <location>
        <begin position="55"/>
        <end position="75"/>
    </location>
</feature>
<organism evidence="2 3">
    <name type="scientific">Streptosporangium subroseum</name>
    <dbReference type="NCBI Taxonomy" id="106412"/>
    <lineage>
        <taxon>Bacteria</taxon>
        <taxon>Bacillati</taxon>
        <taxon>Actinomycetota</taxon>
        <taxon>Actinomycetes</taxon>
        <taxon>Streptosporangiales</taxon>
        <taxon>Streptosporangiaceae</taxon>
        <taxon>Streptosporangium</taxon>
    </lineage>
</organism>
<accession>A0A239PB50</accession>
<sequence length="194" mass="20655">MVGEASRDPSPKGKHGLPEIDPTLRATAAASAGGTLVILWPAFTLGAYGAIFFDAVLAIWAVATAVLLSGLMLHARGALPWAGWVALTLPSVWVVLAVVAPRAHGFRYLHYFEVVLTLVGAPALAWLLSRILLPDYAELPERHRLRAVAVTIAVGVLAFLLGKFNYLFLTCADFDISGNNTPPGCAHGPPFHLL</sequence>
<protein>
    <submittedName>
        <fullName evidence="2">Uncharacterized protein</fullName>
    </submittedName>
</protein>
<evidence type="ECO:0000256" key="1">
    <source>
        <dbReference type="SAM" id="Phobius"/>
    </source>
</evidence>
<feature type="transmembrane region" description="Helical" evidence="1">
    <location>
        <begin position="81"/>
        <end position="99"/>
    </location>
</feature>
<dbReference type="AlphaFoldDB" id="A0A239PB50"/>
<keyword evidence="1" id="KW-1133">Transmembrane helix</keyword>
<dbReference type="Proteomes" id="UP000198282">
    <property type="component" value="Unassembled WGS sequence"/>
</dbReference>
<feature type="transmembrane region" description="Helical" evidence="1">
    <location>
        <begin position="26"/>
        <end position="48"/>
    </location>
</feature>
<reference evidence="2 3" key="1">
    <citation type="submission" date="2017-06" db="EMBL/GenBank/DDBJ databases">
        <authorList>
            <person name="Kim H.J."/>
            <person name="Triplett B.A."/>
        </authorList>
    </citation>
    <scope>NUCLEOTIDE SEQUENCE [LARGE SCALE GENOMIC DNA]</scope>
    <source>
        <strain evidence="2 3">CGMCC 4.2132</strain>
    </source>
</reference>
<keyword evidence="1" id="KW-0812">Transmembrane</keyword>
<dbReference type="EMBL" id="FZOD01000114">
    <property type="protein sequence ID" value="SNT64271.1"/>
    <property type="molecule type" value="Genomic_DNA"/>
</dbReference>
<keyword evidence="1" id="KW-0472">Membrane</keyword>
<evidence type="ECO:0000313" key="3">
    <source>
        <dbReference type="Proteomes" id="UP000198282"/>
    </source>
</evidence>
<name>A0A239PB50_9ACTN</name>
<evidence type="ECO:0000313" key="2">
    <source>
        <dbReference type="EMBL" id="SNT64271.1"/>
    </source>
</evidence>
<feature type="transmembrane region" description="Helical" evidence="1">
    <location>
        <begin position="111"/>
        <end position="133"/>
    </location>
</feature>
<proteinExistence type="predicted"/>
<feature type="transmembrane region" description="Helical" evidence="1">
    <location>
        <begin position="145"/>
        <end position="162"/>
    </location>
</feature>